<proteinExistence type="predicted"/>
<gene>
    <name evidence="1" type="ORF">A2290_08335</name>
</gene>
<evidence type="ECO:0000313" key="1">
    <source>
        <dbReference type="EMBL" id="OGC14333.1"/>
    </source>
</evidence>
<sequence>MNMAVVERSVDFLPKRQTIKIKPHLLALSRKIAGVELERILPFARGYQCLAGHLSILTQEGVRCLLETSSILNAECPQVSDIDSITKELPQVSDPKLDLYIDPYTPEKDPKAFSVFRSFFNNRESISVLEISRGCYHDCLMCAPRKKQDDSKKVIHMPYPLFLKALAQLTSGYSVFSSLNSGKFNSEKILRLHDFGDPFLWRDKSFSADFGDLALKLDEAGFVAPLISTHGRLKKDVFSKDALEKYGSSHPGRSNLSVHLFNKNIFPNSYDPPNTFLLSREAFRIKRDIEALLPSGIDFITNDESHSNPFLRKSFLLDFYERRVVALLSSDELKDRYSYHGGKTIFRILPVISAGAAVRNNGYFVPSSSSSFEFQGLCYAKADVFGNLSVLYQFNSSLTESFLLQKMYDFEEMGRFS</sequence>
<dbReference type="EMBL" id="MEUA01000038">
    <property type="protein sequence ID" value="OGC14333.1"/>
    <property type="molecule type" value="Genomic_DNA"/>
</dbReference>
<dbReference type="Proteomes" id="UP000177905">
    <property type="component" value="Unassembled WGS sequence"/>
</dbReference>
<organism evidence="1 2">
    <name type="scientific">candidate division WOR-1 bacterium RIFOXYB2_FULL_36_35</name>
    <dbReference type="NCBI Taxonomy" id="1802578"/>
    <lineage>
        <taxon>Bacteria</taxon>
        <taxon>Bacillati</taxon>
        <taxon>Saganbacteria</taxon>
    </lineage>
</organism>
<reference evidence="1 2" key="1">
    <citation type="journal article" date="2016" name="Nat. Commun.">
        <title>Thousands of microbial genomes shed light on interconnected biogeochemical processes in an aquifer system.</title>
        <authorList>
            <person name="Anantharaman K."/>
            <person name="Brown C.T."/>
            <person name="Hug L.A."/>
            <person name="Sharon I."/>
            <person name="Castelle C.J."/>
            <person name="Probst A.J."/>
            <person name="Thomas B.C."/>
            <person name="Singh A."/>
            <person name="Wilkins M.J."/>
            <person name="Karaoz U."/>
            <person name="Brodie E.L."/>
            <person name="Williams K.H."/>
            <person name="Hubbard S.S."/>
            <person name="Banfield J.F."/>
        </authorList>
    </citation>
    <scope>NUCLEOTIDE SEQUENCE [LARGE SCALE GENOMIC DNA]</scope>
</reference>
<evidence type="ECO:0000313" key="2">
    <source>
        <dbReference type="Proteomes" id="UP000177905"/>
    </source>
</evidence>
<name>A0A1F4S3K4_UNCSA</name>
<accession>A0A1F4S3K4</accession>
<dbReference type="AlphaFoldDB" id="A0A1F4S3K4"/>
<comment type="caution">
    <text evidence="1">The sequence shown here is derived from an EMBL/GenBank/DDBJ whole genome shotgun (WGS) entry which is preliminary data.</text>
</comment>
<protein>
    <submittedName>
        <fullName evidence="1">Uncharacterized protein</fullName>
    </submittedName>
</protein>